<keyword evidence="3" id="KW-1185">Reference proteome</keyword>
<dbReference type="AlphaFoldDB" id="A0A9W8TGR4"/>
<dbReference type="EMBL" id="JANKHO010000007">
    <property type="protein sequence ID" value="KAJ3517907.1"/>
    <property type="molecule type" value="Genomic_DNA"/>
</dbReference>
<sequence length="307" mass="33166">MDGAELIAQAVHVGLQQMGLGIYPNGAPPVPAPPAGHIRRVTGFAASKWDPRDWPETKTKRTTTITKGRAKSFYLLTKDEDFGGLTPPTARPTHARGVRFPVYAKDYRRAEVERRAWTIYGGPTGLQAARNAAKQRKDARSVRKQQRQQQAQIGQAPPDPEPPLAPGISSPVSSVGAQNEEVEVKNRNANCGPAKRKRRHPPSDTPPATFSDDERPPQAAVGPSTPARRNTTNQLIAGPSSQTSAKQRSGVVEISCSSDSDDDAALPPSSAPVTPSSAKKTSCKGPSEVFEIEDSDDEYMRFKARRS</sequence>
<protein>
    <submittedName>
        <fullName evidence="2">Uncharacterized protein</fullName>
    </submittedName>
</protein>
<feature type="region of interest" description="Disordered" evidence="1">
    <location>
        <begin position="127"/>
        <end position="287"/>
    </location>
</feature>
<feature type="compositionally biased region" description="Polar residues" evidence="1">
    <location>
        <begin position="227"/>
        <end position="247"/>
    </location>
</feature>
<dbReference type="OrthoDB" id="10442988at2759"/>
<evidence type="ECO:0000313" key="2">
    <source>
        <dbReference type="EMBL" id="KAJ3517907.1"/>
    </source>
</evidence>
<feature type="compositionally biased region" description="Low complexity" evidence="1">
    <location>
        <begin position="147"/>
        <end position="156"/>
    </location>
</feature>
<reference evidence="2" key="1">
    <citation type="submission" date="2022-07" db="EMBL/GenBank/DDBJ databases">
        <title>Genome Sequence of Agrocybe chaxingu.</title>
        <authorList>
            <person name="Buettner E."/>
        </authorList>
    </citation>
    <scope>NUCLEOTIDE SEQUENCE</scope>
    <source>
        <strain evidence="2">MP-N11</strain>
    </source>
</reference>
<evidence type="ECO:0000313" key="3">
    <source>
        <dbReference type="Proteomes" id="UP001148786"/>
    </source>
</evidence>
<accession>A0A9W8TGR4</accession>
<feature type="compositionally biased region" description="Low complexity" evidence="1">
    <location>
        <begin position="265"/>
        <end position="278"/>
    </location>
</feature>
<proteinExistence type="predicted"/>
<dbReference type="Proteomes" id="UP001148786">
    <property type="component" value="Unassembled WGS sequence"/>
</dbReference>
<organism evidence="2 3">
    <name type="scientific">Agrocybe chaxingu</name>
    <dbReference type="NCBI Taxonomy" id="84603"/>
    <lineage>
        <taxon>Eukaryota</taxon>
        <taxon>Fungi</taxon>
        <taxon>Dikarya</taxon>
        <taxon>Basidiomycota</taxon>
        <taxon>Agaricomycotina</taxon>
        <taxon>Agaricomycetes</taxon>
        <taxon>Agaricomycetidae</taxon>
        <taxon>Agaricales</taxon>
        <taxon>Agaricineae</taxon>
        <taxon>Strophariaceae</taxon>
        <taxon>Agrocybe</taxon>
    </lineage>
</organism>
<comment type="caution">
    <text evidence="2">The sequence shown here is derived from an EMBL/GenBank/DDBJ whole genome shotgun (WGS) entry which is preliminary data.</text>
</comment>
<dbReference type="CDD" id="cd21075">
    <property type="entry name" value="DBD_XPA-like"/>
    <property type="match status" value="1"/>
</dbReference>
<evidence type="ECO:0000256" key="1">
    <source>
        <dbReference type="SAM" id="MobiDB-lite"/>
    </source>
</evidence>
<gene>
    <name evidence="2" type="ORF">NLJ89_g201</name>
</gene>
<name>A0A9W8TGR4_9AGAR</name>